<keyword evidence="1" id="KW-0812">Transmembrane</keyword>
<dbReference type="Pfam" id="PF13399">
    <property type="entry name" value="LytR_C"/>
    <property type="match status" value="1"/>
</dbReference>
<evidence type="ECO:0000259" key="2">
    <source>
        <dbReference type="Pfam" id="PF13399"/>
    </source>
</evidence>
<feature type="transmembrane region" description="Helical" evidence="1">
    <location>
        <begin position="39"/>
        <end position="58"/>
    </location>
</feature>
<feature type="transmembrane region" description="Helical" evidence="1">
    <location>
        <begin position="70"/>
        <end position="88"/>
    </location>
</feature>
<dbReference type="Gene3D" id="3.30.70.2390">
    <property type="match status" value="1"/>
</dbReference>
<dbReference type="AlphaFoldDB" id="A0A2M8GLC2"/>
<dbReference type="EMBL" id="PFQK01000089">
    <property type="protein sequence ID" value="PJC81360.1"/>
    <property type="molecule type" value="Genomic_DNA"/>
</dbReference>
<evidence type="ECO:0000256" key="1">
    <source>
        <dbReference type="SAM" id="Phobius"/>
    </source>
</evidence>
<feature type="transmembrane region" description="Helical" evidence="1">
    <location>
        <begin position="150"/>
        <end position="169"/>
    </location>
</feature>
<keyword evidence="1" id="KW-1133">Transmembrane helix</keyword>
<name>A0A2M8GLC2_9BACT</name>
<organism evidence="3 4">
    <name type="scientific">Candidatus Roizmanbacteria bacterium CG_4_8_14_3_um_filter_36_10</name>
    <dbReference type="NCBI Taxonomy" id="1974834"/>
    <lineage>
        <taxon>Bacteria</taxon>
        <taxon>Candidatus Roizmaniibacteriota</taxon>
    </lineage>
</organism>
<dbReference type="InterPro" id="IPR027381">
    <property type="entry name" value="LytR/CpsA/Psr_C"/>
</dbReference>
<accession>A0A2M8GLC2</accession>
<evidence type="ECO:0000313" key="4">
    <source>
        <dbReference type="Proteomes" id="UP000229370"/>
    </source>
</evidence>
<protein>
    <recommendedName>
        <fullName evidence="2">LytR/CpsA/Psr regulator C-terminal domain-containing protein</fullName>
    </recommendedName>
</protein>
<feature type="transmembrane region" description="Helical" evidence="1">
    <location>
        <begin position="94"/>
        <end position="117"/>
    </location>
</feature>
<keyword evidence="1" id="KW-0472">Membrane</keyword>
<reference evidence="4" key="1">
    <citation type="submission" date="2017-09" db="EMBL/GenBank/DDBJ databases">
        <title>Depth-based differentiation of microbial function through sediment-hosted aquifers and enrichment of novel symbionts in the deep terrestrial subsurface.</title>
        <authorList>
            <person name="Probst A.J."/>
            <person name="Ladd B."/>
            <person name="Jarett J.K."/>
            <person name="Geller-Mcgrath D.E."/>
            <person name="Sieber C.M.K."/>
            <person name="Emerson J.B."/>
            <person name="Anantharaman K."/>
            <person name="Thomas B.C."/>
            <person name="Malmstrom R."/>
            <person name="Stieglmeier M."/>
            <person name="Klingl A."/>
            <person name="Woyke T."/>
            <person name="Ryan C.M."/>
            <person name="Banfield J.F."/>
        </authorList>
    </citation>
    <scope>NUCLEOTIDE SEQUENCE [LARGE SCALE GENOMIC DNA]</scope>
</reference>
<feature type="transmembrane region" description="Helical" evidence="1">
    <location>
        <begin position="12"/>
        <end position="33"/>
    </location>
</feature>
<proteinExistence type="predicted"/>
<gene>
    <name evidence="3" type="ORF">CO007_05165</name>
</gene>
<evidence type="ECO:0000313" key="3">
    <source>
        <dbReference type="EMBL" id="PJC81360.1"/>
    </source>
</evidence>
<feature type="domain" description="LytR/CpsA/Psr regulator C-terminal" evidence="2">
    <location>
        <begin position="213"/>
        <end position="300"/>
    </location>
</feature>
<dbReference type="Proteomes" id="UP000229370">
    <property type="component" value="Unassembled WGS sequence"/>
</dbReference>
<comment type="caution">
    <text evidence="3">The sequence shown here is derived from an EMBL/GenBank/DDBJ whole genome shotgun (WGS) entry which is preliminary data.</text>
</comment>
<sequence length="301" mass="33798">MEQFFVTIRDIFPYALLIYLVFFLLEVLLPGFVSNNFDLNYVLVTVLILGFFSVFAPIPEKVEETPQKSDRNLIAILTILSFIVLFFRTRDMGVSGLVIAIVGSLIVAGMSVMIIYFPDQDEKEVIEEIKTEDDAVFPSIQRRRFNLSTYLKHGIVLLITMIIVIFFAYKQVNKKAVSTNQKVPSPTVTVSPTIEEVVVPSPLPTPDEKTLKQTPITILNGTDKVGSASAMAAYLRAKKFSVEKTADADRDDYKNALVRFREQDAAVAEYLVETLNDIYLVVDRLPLTSDSSQIILILGKQ</sequence>